<dbReference type="GO" id="GO:0005829">
    <property type="term" value="C:cytosol"/>
    <property type="evidence" value="ECO:0007669"/>
    <property type="project" value="TreeGrafter"/>
</dbReference>
<dbReference type="InterPro" id="IPR050523">
    <property type="entry name" value="AKR_Detox_Biosynth"/>
</dbReference>
<evidence type="ECO:0000259" key="2">
    <source>
        <dbReference type="Pfam" id="PF00248"/>
    </source>
</evidence>
<proteinExistence type="predicted"/>
<protein>
    <submittedName>
        <fullName evidence="3">General stress protein 69</fullName>
        <ecNumber evidence="3">1.1.1.-</ecNumber>
    </submittedName>
</protein>
<dbReference type="STRING" id="321267.SHM7688_03509"/>
<dbReference type="RefSeq" id="WP_058241187.1">
    <property type="nucleotide sequence ID" value="NZ_CYPW01000032.1"/>
</dbReference>
<gene>
    <name evidence="3" type="primary">yhdN_2</name>
    <name evidence="3" type="ORF">SHM7688_03509</name>
</gene>
<dbReference type="PANTHER" id="PTHR43364:SF4">
    <property type="entry name" value="NAD(P)-LINKED OXIDOREDUCTASE SUPERFAMILY PROTEIN"/>
    <property type="match status" value="1"/>
</dbReference>
<keyword evidence="4" id="KW-1185">Reference proteome</keyword>
<name>A0A0P1EU39_9RHOB</name>
<dbReference type="AlphaFoldDB" id="A0A0P1EU39"/>
<dbReference type="GO" id="GO:0016491">
    <property type="term" value="F:oxidoreductase activity"/>
    <property type="evidence" value="ECO:0007669"/>
    <property type="project" value="UniProtKB-KW"/>
</dbReference>
<dbReference type="Proteomes" id="UP000054823">
    <property type="component" value="Unassembled WGS sequence"/>
</dbReference>
<evidence type="ECO:0000313" key="3">
    <source>
        <dbReference type="EMBL" id="CUH54040.1"/>
    </source>
</evidence>
<dbReference type="EC" id="1.1.1.-" evidence="3"/>
<feature type="domain" description="NADP-dependent oxidoreductase" evidence="2">
    <location>
        <begin position="17"/>
        <end position="298"/>
    </location>
</feature>
<accession>A0A0P1EU39</accession>
<evidence type="ECO:0000313" key="4">
    <source>
        <dbReference type="Proteomes" id="UP000054823"/>
    </source>
</evidence>
<reference evidence="3 4" key="1">
    <citation type="submission" date="2015-09" db="EMBL/GenBank/DDBJ databases">
        <authorList>
            <consortium name="Swine Surveillance"/>
        </authorList>
    </citation>
    <scope>NUCLEOTIDE SEQUENCE [LARGE SCALE GENOMIC DNA]</scope>
    <source>
        <strain evidence="3 4">CECT 7688</strain>
    </source>
</reference>
<dbReference type="SUPFAM" id="SSF51430">
    <property type="entry name" value="NAD(P)-linked oxidoreductase"/>
    <property type="match status" value="1"/>
</dbReference>
<dbReference type="InterPro" id="IPR023210">
    <property type="entry name" value="NADP_OxRdtase_dom"/>
</dbReference>
<dbReference type="PANTHER" id="PTHR43364">
    <property type="entry name" value="NADH-SPECIFIC METHYLGLYOXAL REDUCTASE-RELATED"/>
    <property type="match status" value="1"/>
</dbReference>
<organism evidence="3 4">
    <name type="scientific">Shimia marina</name>
    <dbReference type="NCBI Taxonomy" id="321267"/>
    <lineage>
        <taxon>Bacteria</taxon>
        <taxon>Pseudomonadati</taxon>
        <taxon>Pseudomonadota</taxon>
        <taxon>Alphaproteobacteria</taxon>
        <taxon>Rhodobacterales</taxon>
        <taxon>Roseobacteraceae</taxon>
    </lineage>
</organism>
<dbReference type="Pfam" id="PF00248">
    <property type="entry name" value="Aldo_ket_red"/>
    <property type="match status" value="1"/>
</dbReference>
<dbReference type="InterPro" id="IPR036812">
    <property type="entry name" value="NAD(P)_OxRdtase_dom_sf"/>
</dbReference>
<evidence type="ECO:0000256" key="1">
    <source>
        <dbReference type="ARBA" id="ARBA00023002"/>
    </source>
</evidence>
<keyword evidence="1 3" id="KW-0560">Oxidoreductase</keyword>
<dbReference type="Gene3D" id="3.20.20.100">
    <property type="entry name" value="NADP-dependent oxidoreductase domain"/>
    <property type="match status" value="1"/>
</dbReference>
<dbReference type="OrthoDB" id="9803483at2"/>
<dbReference type="EMBL" id="CYPW01000032">
    <property type="protein sequence ID" value="CUH54040.1"/>
    <property type="molecule type" value="Genomic_DNA"/>
</dbReference>
<sequence>MSQTLTSPDGTPISRFSFGTMQFGKAASERDSAEMYAACRAAGINHFDTAYVYTSGKSEEILGSLIKQERASLVIATKVGYTGGAGTANLAAQFDISRKRLQMDHVDILYLHRFDPDTPLEETLSFFAQQKSLNNISYIGVSNFAAWQVVKAAWAAEKHGARIDVFQPMYNLVKRQAEVEILPMCADLGILAATYSPLGGGLLTGKYKQGQGKGRLTSDPYYTARYNVDWMHAAAAQLPDIAEEYQTHPATLAAAWAARHPTGPSPILSARTLKQLQPSLDALSFQMDDTLYQRLTALTPAPPPATDRLDEA</sequence>